<protein>
    <submittedName>
        <fullName evidence="2">Uncharacterized protein</fullName>
    </submittedName>
</protein>
<evidence type="ECO:0000313" key="2">
    <source>
        <dbReference type="EMBL" id="KAE9295322.1"/>
    </source>
</evidence>
<comment type="caution">
    <text evidence="2">The sequence shown here is derived from an EMBL/GenBank/DDBJ whole genome shotgun (WGS) entry which is preliminary data.</text>
</comment>
<dbReference type="AlphaFoldDB" id="A0A6A4D002"/>
<name>A0A6A4D002_9STRA</name>
<accession>A0A6A4D002</accession>
<evidence type="ECO:0000313" key="1">
    <source>
        <dbReference type="EMBL" id="KAE8985578.1"/>
    </source>
</evidence>
<proteinExistence type="predicted"/>
<evidence type="ECO:0000313" key="3">
    <source>
        <dbReference type="Proteomes" id="UP000429607"/>
    </source>
</evidence>
<sequence length="82" mass="8719">MGFLSSVAGRAQTCWFTAASSAAGAAWSQQSLSSRMVGMQHPSRSRRVMRLVPDYRKSDQLAHCDPACACATAGSGVIATRR</sequence>
<dbReference type="Proteomes" id="UP000434957">
    <property type="component" value="Unassembled WGS sequence"/>
</dbReference>
<dbReference type="Proteomes" id="UP000429607">
    <property type="component" value="Unassembled WGS sequence"/>
</dbReference>
<keyword evidence="4" id="KW-1185">Reference proteome</keyword>
<evidence type="ECO:0000313" key="4">
    <source>
        <dbReference type="Proteomes" id="UP000434957"/>
    </source>
</evidence>
<dbReference type="EMBL" id="QXFT01002630">
    <property type="protein sequence ID" value="KAE9295322.1"/>
    <property type="molecule type" value="Genomic_DNA"/>
</dbReference>
<reference evidence="2 4" key="1">
    <citation type="submission" date="2018-08" db="EMBL/GenBank/DDBJ databases">
        <title>Genomic investigation of the strawberry pathogen Phytophthora fragariae indicates pathogenicity is determined by transcriptional variation in three key races.</title>
        <authorList>
            <person name="Adams T.M."/>
            <person name="Armitage A.D."/>
            <person name="Sobczyk M.K."/>
            <person name="Bates H.J."/>
            <person name="Dunwell J.M."/>
            <person name="Nellist C.F."/>
            <person name="Harrison R.J."/>
        </authorList>
    </citation>
    <scope>NUCLEOTIDE SEQUENCE [LARGE SCALE GENOMIC DNA]</scope>
    <source>
        <strain evidence="1 3">SCRP249</strain>
        <strain evidence="2 4">SCRP333</strain>
    </source>
</reference>
<organism evidence="2 4">
    <name type="scientific">Phytophthora rubi</name>
    <dbReference type="NCBI Taxonomy" id="129364"/>
    <lineage>
        <taxon>Eukaryota</taxon>
        <taxon>Sar</taxon>
        <taxon>Stramenopiles</taxon>
        <taxon>Oomycota</taxon>
        <taxon>Peronosporomycetes</taxon>
        <taxon>Peronosporales</taxon>
        <taxon>Peronosporaceae</taxon>
        <taxon>Phytophthora</taxon>
    </lineage>
</organism>
<dbReference type="EMBL" id="QXFV01002602">
    <property type="protein sequence ID" value="KAE8985578.1"/>
    <property type="molecule type" value="Genomic_DNA"/>
</dbReference>
<gene>
    <name evidence="1" type="ORF">PR001_g22849</name>
    <name evidence="2" type="ORF">PR003_g24048</name>
</gene>